<protein>
    <submittedName>
        <fullName evidence="4">Fms-interacting protein-domain-containing protein</fullName>
    </submittedName>
</protein>
<name>A0AA38JQK6_9AGAR</name>
<dbReference type="GO" id="GO:0000445">
    <property type="term" value="C:THO complex part of transcription export complex"/>
    <property type="evidence" value="ECO:0007669"/>
    <property type="project" value="TreeGrafter"/>
</dbReference>
<dbReference type="PANTHER" id="PTHR13375">
    <property type="entry name" value="FMS INTERACTING PROTEIN"/>
    <property type="match status" value="1"/>
</dbReference>
<evidence type="ECO:0000256" key="1">
    <source>
        <dbReference type="ARBA" id="ARBA00004123"/>
    </source>
</evidence>
<comment type="similarity">
    <text evidence="2">Belongs to the THOC5 family.</text>
</comment>
<proteinExistence type="inferred from homology"/>
<evidence type="ECO:0000256" key="3">
    <source>
        <dbReference type="ARBA" id="ARBA00023242"/>
    </source>
</evidence>
<dbReference type="InterPro" id="IPR019163">
    <property type="entry name" value="THO_Thoc5"/>
</dbReference>
<sequence>MASDGDQIIENLRALSEPANANSDVQSLLIRSSALVSCLKSLNRAANTATKTKKDETTAARQEMDQSHLGLQNLLYEKRHLEREIEKCRQFASVYQDIPLYTLEEFQGLAPEEARTSEVLEDDHQLMLNRLSFELAERQRLDLKRRELLQAKEELLKQSKVNTNTLDGVKGHIDALVKTASEIQKKVDELIQPLPVPENSTAMTIG</sequence>
<organism evidence="4 5">
    <name type="scientific">Lentinula guzmanii</name>
    <dbReference type="NCBI Taxonomy" id="2804957"/>
    <lineage>
        <taxon>Eukaryota</taxon>
        <taxon>Fungi</taxon>
        <taxon>Dikarya</taxon>
        <taxon>Basidiomycota</taxon>
        <taxon>Agaricomycotina</taxon>
        <taxon>Agaricomycetes</taxon>
        <taxon>Agaricomycetidae</taxon>
        <taxon>Agaricales</taxon>
        <taxon>Marasmiineae</taxon>
        <taxon>Omphalotaceae</taxon>
        <taxon>Lentinula</taxon>
    </lineage>
</organism>
<evidence type="ECO:0000313" key="5">
    <source>
        <dbReference type="Proteomes" id="UP001176059"/>
    </source>
</evidence>
<dbReference type="Proteomes" id="UP001176059">
    <property type="component" value="Unassembled WGS sequence"/>
</dbReference>
<dbReference type="GO" id="GO:0003729">
    <property type="term" value="F:mRNA binding"/>
    <property type="evidence" value="ECO:0007669"/>
    <property type="project" value="TreeGrafter"/>
</dbReference>
<comment type="subcellular location">
    <subcellularLocation>
        <location evidence="1">Nucleus</location>
    </subcellularLocation>
</comment>
<gene>
    <name evidence="4" type="ORF">DFJ43DRAFT_989658</name>
</gene>
<dbReference type="EMBL" id="JANVFO010000005">
    <property type="protein sequence ID" value="KAJ3736354.1"/>
    <property type="molecule type" value="Genomic_DNA"/>
</dbReference>
<evidence type="ECO:0000256" key="2">
    <source>
        <dbReference type="ARBA" id="ARBA00008044"/>
    </source>
</evidence>
<reference evidence="4" key="1">
    <citation type="submission" date="2022-08" db="EMBL/GenBank/DDBJ databases">
        <authorList>
            <consortium name="DOE Joint Genome Institute"/>
            <person name="Min B."/>
            <person name="Sierra-Patev S."/>
            <person name="Naranjo-Ortiz M."/>
            <person name="Looney B."/>
            <person name="Konkel Z."/>
            <person name="Slot J.C."/>
            <person name="Sakamoto Y."/>
            <person name="Steenwyk J.L."/>
            <person name="Rokas A."/>
            <person name="Carro J."/>
            <person name="Camarero S."/>
            <person name="Ferreira P."/>
            <person name="Molpeceres G."/>
            <person name="Ruiz-duenas F.J."/>
            <person name="Serrano A."/>
            <person name="Henrissat B."/>
            <person name="Drula E."/>
            <person name="Hughes K.W."/>
            <person name="Mata J.L."/>
            <person name="Ishikawa N.K."/>
            <person name="Vargas-Isla R."/>
            <person name="Ushijima S."/>
            <person name="Smith C.A."/>
            <person name="Ahrendt S."/>
            <person name="Andreopoulos W."/>
            <person name="He G."/>
            <person name="LaButti K."/>
            <person name="Lipzen A."/>
            <person name="Ng V."/>
            <person name="Riley R."/>
            <person name="Sandor L."/>
            <person name="Barry K."/>
            <person name="Martinez A.T."/>
            <person name="Xiao Y."/>
            <person name="Gibbons J.G."/>
            <person name="Terashima K."/>
            <person name="Hibbett D.S."/>
            <person name="Grigoriev I.V."/>
        </authorList>
    </citation>
    <scope>NUCLEOTIDE SEQUENCE</scope>
    <source>
        <strain evidence="4">ET3784</strain>
    </source>
</reference>
<dbReference type="AlphaFoldDB" id="A0AA38JQK6"/>
<dbReference type="PANTHER" id="PTHR13375:SF3">
    <property type="entry name" value="THO COMPLEX SUBUNIT 5 HOMOLOG"/>
    <property type="match status" value="1"/>
</dbReference>
<reference evidence="4" key="2">
    <citation type="journal article" date="2023" name="Proc. Natl. Acad. Sci. U.S.A.">
        <title>A global phylogenomic analysis of the shiitake genus Lentinula.</title>
        <authorList>
            <person name="Sierra-Patev S."/>
            <person name="Min B."/>
            <person name="Naranjo-Ortiz M."/>
            <person name="Looney B."/>
            <person name="Konkel Z."/>
            <person name="Slot J.C."/>
            <person name="Sakamoto Y."/>
            <person name="Steenwyk J.L."/>
            <person name="Rokas A."/>
            <person name="Carro J."/>
            <person name="Camarero S."/>
            <person name="Ferreira P."/>
            <person name="Molpeceres G."/>
            <person name="Ruiz-Duenas F.J."/>
            <person name="Serrano A."/>
            <person name="Henrissat B."/>
            <person name="Drula E."/>
            <person name="Hughes K.W."/>
            <person name="Mata J.L."/>
            <person name="Ishikawa N.K."/>
            <person name="Vargas-Isla R."/>
            <person name="Ushijima S."/>
            <person name="Smith C.A."/>
            <person name="Donoghue J."/>
            <person name="Ahrendt S."/>
            <person name="Andreopoulos W."/>
            <person name="He G."/>
            <person name="LaButti K."/>
            <person name="Lipzen A."/>
            <person name="Ng V."/>
            <person name="Riley R."/>
            <person name="Sandor L."/>
            <person name="Barry K."/>
            <person name="Martinez A.T."/>
            <person name="Xiao Y."/>
            <person name="Gibbons J.G."/>
            <person name="Terashima K."/>
            <person name="Grigoriev I.V."/>
            <person name="Hibbett D."/>
        </authorList>
    </citation>
    <scope>NUCLEOTIDE SEQUENCE</scope>
    <source>
        <strain evidence="4">ET3784</strain>
    </source>
</reference>
<accession>A0AA38JQK6</accession>
<comment type="caution">
    <text evidence="4">The sequence shown here is derived from an EMBL/GenBank/DDBJ whole genome shotgun (WGS) entry which is preliminary data.</text>
</comment>
<dbReference type="Pfam" id="PF09766">
    <property type="entry name" value="FmiP_Thoc5"/>
    <property type="match status" value="1"/>
</dbReference>
<keyword evidence="3" id="KW-0539">Nucleus</keyword>
<evidence type="ECO:0000313" key="4">
    <source>
        <dbReference type="EMBL" id="KAJ3736354.1"/>
    </source>
</evidence>
<dbReference type="GO" id="GO:0006406">
    <property type="term" value="P:mRNA export from nucleus"/>
    <property type="evidence" value="ECO:0007669"/>
    <property type="project" value="TreeGrafter"/>
</dbReference>
<keyword evidence="5" id="KW-1185">Reference proteome</keyword>